<evidence type="ECO:0000313" key="1">
    <source>
        <dbReference type="EMBL" id="TKY85162.1"/>
    </source>
</evidence>
<keyword evidence="2" id="KW-1185">Reference proteome</keyword>
<dbReference type="KEGG" id="sgra:EX895_006242"/>
<gene>
    <name evidence="1" type="ORF">EX895_006242</name>
</gene>
<evidence type="ECO:0000313" key="2">
    <source>
        <dbReference type="Proteomes" id="UP000306050"/>
    </source>
</evidence>
<organism evidence="1 2">
    <name type="scientific">Sporisorium graminicola</name>
    <dbReference type="NCBI Taxonomy" id="280036"/>
    <lineage>
        <taxon>Eukaryota</taxon>
        <taxon>Fungi</taxon>
        <taxon>Dikarya</taxon>
        <taxon>Basidiomycota</taxon>
        <taxon>Ustilaginomycotina</taxon>
        <taxon>Ustilaginomycetes</taxon>
        <taxon>Ustilaginales</taxon>
        <taxon>Ustilaginaceae</taxon>
        <taxon>Sporisorium</taxon>
    </lineage>
</organism>
<dbReference type="OrthoDB" id="2548520at2759"/>
<sequence length="182" mass="19466">MMQRSFSTSATRACWLGDQRVASRVPRLASKPLPIACGPQAMASSHHLVQTNADSSAGTFAAKRSISEAFGLLAGSTASARTGFRHRHASTWSRASTRGFVSTSSAQDLKQDAKDKLVEEGKKFAKEKFNEKLNAEETKQQAKSLSSSTSKILFAALAVAAVAYQFLGGETHAEEARNPSSD</sequence>
<dbReference type="AlphaFoldDB" id="A0A4U7KQ92"/>
<dbReference type="GeneID" id="40729137"/>
<dbReference type="RefSeq" id="XP_029737147.1">
    <property type="nucleotide sequence ID" value="XM_029886834.1"/>
</dbReference>
<accession>A0A4U7KQ92</accession>
<proteinExistence type="predicted"/>
<name>A0A4U7KQ92_9BASI</name>
<dbReference type="EMBL" id="SRRM01000021">
    <property type="protein sequence ID" value="TKY85162.1"/>
    <property type="molecule type" value="Genomic_DNA"/>
</dbReference>
<reference evidence="1 2" key="1">
    <citation type="submission" date="2019-05" db="EMBL/GenBank/DDBJ databases">
        <title>Sporisorium graminicola CBS 10092 draft sequencing and annotation.</title>
        <authorList>
            <person name="Solano-Gonzalez S."/>
            <person name="Caddick M.X."/>
            <person name="Darby A."/>
        </authorList>
    </citation>
    <scope>NUCLEOTIDE SEQUENCE [LARGE SCALE GENOMIC DNA]</scope>
    <source>
        <strain evidence="1 2">CBS 10092</strain>
    </source>
</reference>
<comment type="caution">
    <text evidence="1">The sequence shown here is derived from an EMBL/GenBank/DDBJ whole genome shotgun (WGS) entry which is preliminary data.</text>
</comment>
<protein>
    <submittedName>
        <fullName evidence="1">Uncharacterized protein</fullName>
    </submittedName>
</protein>
<dbReference type="Proteomes" id="UP000306050">
    <property type="component" value="Chromosome SGRAM_8"/>
</dbReference>